<dbReference type="AlphaFoldDB" id="D2V973"/>
<name>D2V973_NAEGR</name>
<evidence type="ECO:0000313" key="2">
    <source>
        <dbReference type="Proteomes" id="UP000006671"/>
    </source>
</evidence>
<dbReference type="VEuPathDB" id="AmoebaDB:NAEGRDRAFT_47781"/>
<dbReference type="EMBL" id="GG738858">
    <property type="protein sequence ID" value="EFC46660.1"/>
    <property type="molecule type" value="Genomic_DNA"/>
</dbReference>
<dbReference type="InParanoid" id="D2V973"/>
<dbReference type="GeneID" id="8859619"/>
<protein>
    <submittedName>
        <fullName evidence="1">Predicted protein</fullName>
    </submittedName>
</protein>
<proteinExistence type="predicted"/>
<dbReference type="KEGG" id="ngr:NAEGRDRAFT_47781"/>
<gene>
    <name evidence="1" type="ORF">NAEGRDRAFT_47781</name>
</gene>
<reference evidence="1 2" key="1">
    <citation type="journal article" date="2010" name="Cell">
        <title>The genome of Naegleria gruberi illuminates early eukaryotic versatility.</title>
        <authorList>
            <person name="Fritz-Laylin L.K."/>
            <person name="Prochnik S.E."/>
            <person name="Ginger M.L."/>
            <person name="Dacks J.B."/>
            <person name="Carpenter M.L."/>
            <person name="Field M.C."/>
            <person name="Kuo A."/>
            <person name="Paredez A."/>
            <person name="Chapman J."/>
            <person name="Pham J."/>
            <person name="Shu S."/>
            <person name="Neupane R."/>
            <person name="Cipriano M."/>
            <person name="Mancuso J."/>
            <person name="Tu H."/>
            <person name="Salamov A."/>
            <person name="Lindquist E."/>
            <person name="Shapiro H."/>
            <person name="Lucas S."/>
            <person name="Grigoriev I.V."/>
            <person name="Cande W.Z."/>
            <person name="Fulton C."/>
            <person name="Rokhsar D.S."/>
            <person name="Dawson S.C."/>
        </authorList>
    </citation>
    <scope>NUCLEOTIDE SEQUENCE [LARGE SCALE GENOMIC DNA]</scope>
    <source>
        <strain evidence="1 2">NEG-M</strain>
    </source>
</reference>
<keyword evidence="2" id="KW-1185">Reference proteome</keyword>
<dbReference type="Proteomes" id="UP000006671">
    <property type="component" value="Unassembled WGS sequence"/>
</dbReference>
<organism evidence="2">
    <name type="scientific">Naegleria gruberi</name>
    <name type="common">Amoeba</name>
    <dbReference type="NCBI Taxonomy" id="5762"/>
    <lineage>
        <taxon>Eukaryota</taxon>
        <taxon>Discoba</taxon>
        <taxon>Heterolobosea</taxon>
        <taxon>Tetramitia</taxon>
        <taxon>Eutetramitia</taxon>
        <taxon>Vahlkampfiidae</taxon>
        <taxon>Naegleria</taxon>
    </lineage>
</organism>
<dbReference type="RefSeq" id="XP_002679404.1">
    <property type="nucleotide sequence ID" value="XM_002679358.1"/>
</dbReference>
<accession>D2V973</accession>
<sequence>MTIQQANKLSLNQMQSSSTDSTFTSLDSSTLQQLIENLPPHTIEILQQFVLMKYFPNSSTAFNDGFQMLNAQEQLSTPWSLPDHHYFETTERQQQTNYFLTDSTETNENNNEIPDYPIGLTCTLTPEINKQSVGTSPAMISSSDDSSCCGSVNNSKISKQFKTRKQNANQMNSMLFTMTTTTFCNDTVDMMRDKCRLVGKRGVGRPRKNFK</sequence>
<evidence type="ECO:0000313" key="1">
    <source>
        <dbReference type="EMBL" id="EFC46660.1"/>
    </source>
</evidence>